<dbReference type="GO" id="GO:1990112">
    <property type="term" value="C:RQC complex"/>
    <property type="evidence" value="ECO:0007669"/>
    <property type="project" value="TreeGrafter"/>
</dbReference>
<feature type="compositionally biased region" description="Acidic residues" evidence="1">
    <location>
        <begin position="72"/>
        <end position="82"/>
    </location>
</feature>
<feature type="compositionally biased region" description="Acidic residues" evidence="1">
    <location>
        <begin position="23"/>
        <end position="36"/>
    </location>
</feature>
<dbReference type="PANTHER" id="PTHR22684:SF0">
    <property type="entry name" value="RIBOSOME QUALITY CONTROL COMPLEX SUBUNIT TCF25"/>
    <property type="match status" value="1"/>
</dbReference>
<reference evidence="2" key="1">
    <citation type="submission" date="2014-12" db="EMBL/GenBank/DDBJ databases">
        <title>Insight into the proteome of Arion vulgaris.</title>
        <authorList>
            <person name="Aradska J."/>
            <person name="Bulat T."/>
            <person name="Smidak R."/>
            <person name="Sarate P."/>
            <person name="Gangsoo J."/>
            <person name="Sialana F."/>
            <person name="Bilban M."/>
            <person name="Lubec G."/>
        </authorList>
    </citation>
    <scope>NUCLEOTIDE SEQUENCE</scope>
    <source>
        <tissue evidence="2">Skin</tissue>
    </source>
</reference>
<dbReference type="AlphaFoldDB" id="A0A0B6ZE96"/>
<feature type="region of interest" description="Disordered" evidence="1">
    <location>
        <begin position="560"/>
        <end position="587"/>
    </location>
</feature>
<accession>A0A0B6ZE96</accession>
<protein>
    <recommendedName>
        <fullName evidence="4">Transcription factor 25</fullName>
    </recommendedName>
</protein>
<feature type="compositionally biased region" description="Basic and acidic residues" evidence="1">
    <location>
        <begin position="669"/>
        <end position="678"/>
    </location>
</feature>
<name>A0A0B6ZE96_9EUPU</name>
<organism evidence="2">
    <name type="scientific">Arion vulgaris</name>
    <dbReference type="NCBI Taxonomy" id="1028688"/>
    <lineage>
        <taxon>Eukaryota</taxon>
        <taxon>Metazoa</taxon>
        <taxon>Spiralia</taxon>
        <taxon>Lophotrochozoa</taxon>
        <taxon>Mollusca</taxon>
        <taxon>Gastropoda</taxon>
        <taxon>Heterobranchia</taxon>
        <taxon>Euthyneura</taxon>
        <taxon>Panpulmonata</taxon>
        <taxon>Eupulmonata</taxon>
        <taxon>Stylommatophora</taxon>
        <taxon>Helicina</taxon>
        <taxon>Arionoidea</taxon>
        <taxon>Arionidae</taxon>
        <taxon>Arion</taxon>
    </lineage>
</organism>
<dbReference type="Pfam" id="PF04910">
    <property type="entry name" value="Tcf25"/>
    <property type="match status" value="1"/>
</dbReference>
<gene>
    <name evidence="2" type="primary">ORF60442</name>
    <name evidence="3" type="synonym">ORF60452</name>
</gene>
<feature type="region of interest" description="Disordered" evidence="1">
    <location>
        <begin position="653"/>
        <end position="685"/>
    </location>
</feature>
<feature type="compositionally biased region" description="Basic residues" evidence="1">
    <location>
        <begin position="101"/>
        <end position="113"/>
    </location>
</feature>
<feature type="region of interest" description="Disordered" evidence="1">
    <location>
        <begin position="1"/>
        <end position="126"/>
    </location>
</feature>
<evidence type="ECO:0000256" key="1">
    <source>
        <dbReference type="SAM" id="MobiDB-lite"/>
    </source>
</evidence>
<evidence type="ECO:0000313" key="3">
    <source>
        <dbReference type="EMBL" id="CEK66864.1"/>
    </source>
</evidence>
<evidence type="ECO:0000313" key="2">
    <source>
        <dbReference type="EMBL" id="CEK66863.1"/>
    </source>
</evidence>
<sequence>MSSRALKRLQKDSRLTELVGNINDDDEIENENDDDTTATSTTQLSSHKNKRGSSKKEQKKVTENPFELLNKDEEDYSEAEKEEDAHEDIQNKQQTDTSQVKSKKKKKKNKIKRKESENDHVQQPEVVDEVEASLQEVNRILGDPGTAILHEPNNGVSFSASMKPLLHLDFRNLNPEVELKRVFGSEAIRGEQPNRNRRQRNRPVQRASRLVQVKDTWHSVRGLGLSMKYIEQTQEFVFEHSLAYQKLQHKFADAVDSVYADNIVPILRENPYHIDTLILMADSQRMNEDFQLAAECIEKALYGLECAFHPLFNLAAGNCYLNYKRVENRAFFLCLFKHILNLGRRSCNRTAFEFCKLLLSLDPEGDPLDCMNMIDYFALRSEQFDHLIQLEQEVMSFDSLRKVPNFAMSIPLAHFKIACRDDAATTTADHKLQDALLYFPMMLMPLLEECSVQPDRRVSSHAFFNTAELNDSSNELGNLIKLYVKRCVSCWKEAEIMSWLERNVMTVLSIVDVGTDPRLQNYAKMRQQSFRHPPLRLLRHYFLSEIPGVRIQQQHSTATILSHDPFPPPDSIRTYTRPPRPTVASRDQSGFFRSLLQSLLPSYNPNELADEANRQNDEDGAGAQASIPQQINQSVNAVMQAMRYLINESFAGQAPPAAAAAPDAEEEDHQNLEENDRDWPDEDRE</sequence>
<feature type="compositionally biased region" description="Polar residues" evidence="1">
    <location>
        <begin position="37"/>
        <end position="46"/>
    </location>
</feature>
<dbReference type="InterPro" id="IPR006994">
    <property type="entry name" value="TCF25/Rqc1"/>
</dbReference>
<dbReference type="EMBL" id="HACG01019999">
    <property type="protein sequence ID" value="CEK66864.1"/>
    <property type="molecule type" value="Transcribed_RNA"/>
</dbReference>
<feature type="region of interest" description="Disordered" evidence="1">
    <location>
        <begin position="605"/>
        <end position="628"/>
    </location>
</feature>
<evidence type="ECO:0008006" key="4">
    <source>
        <dbReference type="Google" id="ProtNLM"/>
    </source>
</evidence>
<dbReference type="PANTHER" id="PTHR22684">
    <property type="entry name" value="NULP1-RELATED"/>
    <property type="match status" value="1"/>
</dbReference>
<feature type="compositionally biased region" description="Polar residues" evidence="1">
    <location>
        <begin position="91"/>
        <end position="100"/>
    </location>
</feature>
<dbReference type="EMBL" id="HACG01019998">
    <property type="protein sequence ID" value="CEK66863.1"/>
    <property type="molecule type" value="Transcribed_RNA"/>
</dbReference>
<proteinExistence type="predicted"/>